<dbReference type="PANTHER" id="PTHR11177:SF402">
    <property type="entry name" value="CHITINASE"/>
    <property type="match status" value="1"/>
</dbReference>
<dbReference type="InterPro" id="IPR050314">
    <property type="entry name" value="Glycosyl_Hydrlase_18"/>
</dbReference>
<feature type="disulfide bond" evidence="12">
    <location>
        <begin position="46"/>
        <end position="58"/>
    </location>
</feature>
<keyword evidence="6 12" id="KW-0147">Chitin-binding</keyword>
<evidence type="ECO:0000256" key="8">
    <source>
        <dbReference type="ARBA" id="ARBA00023024"/>
    </source>
</evidence>
<keyword evidence="5" id="KW-0964">Secreted</keyword>
<dbReference type="Gene3D" id="3.30.60.10">
    <property type="entry name" value="Endochitinase-like"/>
    <property type="match status" value="1"/>
</dbReference>
<feature type="disulfide bond" evidence="12">
    <location>
        <begin position="51"/>
        <end position="65"/>
    </location>
</feature>
<keyword evidence="9" id="KW-0119">Carbohydrate metabolism</keyword>
<dbReference type="SUPFAM" id="SSF54556">
    <property type="entry name" value="Chitinase insertion domain"/>
    <property type="match status" value="1"/>
</dbReference>
<evidence type="ECO:0000256" key="3">
    <source>
        <dbReference type="ARBA" id="ARBA00008682"/>
    </source>
</evidence>
<dbReference type="CDD" id="cd00035">
    <property type="entry name" value="ChtBD1"/>
    <property type="match status" value="1"/>
</dbReference>
<keyword evidence="7 13" id="KW-0378">Hydrolase</keyword>
<dbReference type="PROSITE" id="PS01095">
    <property type="entry name" value="GH18_1"/>
    <property type="match status" value="1"/>
</dbReference>
<keyword evidence="10 13" id="KW-0326">Glycosidase</keyword>
<comment type="catalytic activity">
    <reaction evidence="1">
        <text>Random endo-hydrolysis of N-acetyl-beta-D-glucosaminide (1-&gt;4)-beta-linkages in chitin and chitodextrins.</text>
        <dbReference type="EC" id="3.2.1.14"/>
    </reaction>
</comment>
<evidence type="ECO:0000259" key="16">
    <source>
        <dbReference type="PROSITE" id="PS51910"/>
    </source>
</evidence>
<dbReference type="InterPro" id="IPR001002">
    <property type="entry name" value="Chitin-bd_1"/>
</dbReference>
<keyword evidence="14" id="KW-0732">Signal</keyword>
<evidence type="ECO:0000256" key="12">
    <source>
        <dbReference type="PROSITE-ProRule" id="PRU00261"/>
    </source>
</evidence>
<dbReference type="InterPro" id="IPR036861">
    <property type="entry name" value="Endochitinase-like_sf"/>
</dbReference>
<dbReference type="Pfam" id="PF00704">
    <property type="entry name" value="Glyco_hydro_18"/>
    <property type="match status" value="1"/>
</dbReference>
<evidence type="ECO:0000256" key="4">
    <source>
        <dbReference type="ARBA" id="ARBA00012729"/>
    </source>
</evidence>
<dbReference type="InterPro" id="IPR011583">
    <property type="entry name" value="Chitinase_II/V-like_cat"/>
</dbReference>
<sequence>MAVAASMGIVALALICSAENCIGTCERKAECDGGNWGAEWVDKVKCPLNVCCSKSGYCGTTKLFCGDKKVDRPASCEKGINRVVGYYEGWAYKRPCNSFMPEQIPINLYSVLNYAFATIDPVTFTVKAPTKKDEDMMQRLIERKKFDKGLKVFIAIGGWTFNDPGPTATTFSDIARSSENRAAFIKSLLGFMMHYGFDGVDLDWEYPQAPDRSGRPEDFDNFVTLLSQLKLQLGLLGYQVSITLPASYWYLQHFDIVRLQQYVDFFNMMTYDLHGTWDIGSEHVKPELNGHTNLTEITTALDLLWRNKINPDKVVLGLAFYGRAVVPSDPGCTTPGCLFASGAPRLPCSGEISVALNSEIDDIISKEKIKPSLDKDAAVKLMTYGGGNWVSFDDGDTFKLKIDFAKSQCLGGVMVWAVSHDTKDSKYSSALGKALGKVPALPSTGDGTEEVTTNHLQCKWTGCGQSCPTNWQPVFRSGPGSTPGSWEYMKETEGCEGTGGAHTFCCPPGELHPVCGWYTHNNGKCKSGCPSGYSEVGANGKHCNNGDYQSACCSSQDQNNRGVKNLLLYSKCHWGDKPRCEASSCGDGRSKLLGSMNGPGAGECQIGDNDWQNMQSEERKYCCDTGNSNERWGTCEWYNQGFRPANDPDYCGSECPGNMVRVAMEKYGGSCRSGARAKCCTPEAKTITKRDTDETDYYKKMLKTFMEDPTCPNDMYGGLFDQDAPILRERSVSVSVNVGSTAETNETTTSLGLRASTTKEAEAVGLWLASYMFLQMRDSNNVPVLGYMRQMWNDAITPTYEWLTYDNLSSYLKDTVEAEWMREHWSDIKLGNYITCNLDAINSRIRKKKDSKSSRPWVCWCYGWECGCEGTLCPRSLSRSSLTSPDTATSPANHAVSRRNYDREYIWEAEAPDGSIYTGVFTAQTWPGPADFGATHWLWQNAYVIDTRGDCPETSMERKTHEEIEEYISVINGDDIGRTPTNFVNIEHYVEKNAPSEWAERVIEQRLYGGRPFPSAAGIPPDFFSGFMQNAQLALSQYPTTPGATGEAWPERRFMHALGAEGWTGNFLLLQDDINIAKASILDGKDPVTDDRMREYMQNDPLHFVTRLRLAFGVLNYLNEADALDRAERSIHGIRWELRVYQHIYNQQHGTNIDAVTAWDDWYKDYMQTRTMGARTWILRWLDAADVYYQSNYQTYDHRALLLQCLSVFRTRATGLGGYNLDWYPTGTPAQPAWVVL</sequence>
<evidence type="ECO:0000259" key="15">
    <source>
        <dbReference type="PROSITE" id="PS50941"/>
    </source>
</evidence>
<dbReference type="SMART" id="SM00270">
    <property type="entry name" value="ChtBD1"/>
    <property type="match status" value="1"/>
</dbReference>
<dbReference type="Gene3D" id="3.10.50.10">
    <property type="match status" value="1"/>
</dbReference>
<evidence type="ECO:0000256" key="1">
    <source>
        <dbReference type="ARBA" id="ARBA00000822"/>
    </source>
</evidence>
<dbReference type="SMART" id="SM00636">
    <property type="entry name" value="Glyco_18"/>
    <property type="match status" value="1"/>
</dbReference>
<evidence type="ECO:0000313" key="17">
    <source>
        <dbReference type="EMBL" id="KAK7737549.1"/>
    </source>
</evidence>
<dbReference type="Pfam" id="PF00187">
    <property type="entry name" value="Chitin_bind_1"/>
    <property type="match status" value="1"/>
</dbReference>
<protein>
    <recommendedName>
        <fullName evidence="4">chitinase</fullName>
        <ecNumber evidence="4">3.2.1.14</ecNumber>
    </recommendedName>
</protein>
<keyword evidence="8" id="KW-0146">Chitin degradation</keyword>
<evidence type="ECO:0000256" key="11">
    <source>
        <dbReference type="ARBA" id="ARBA00023326"/>
    </source>
</evidence>
<feature type="domain" description="GH18" evidence="16">
    <location>
        <begin position="81"/>
        <end position="438"/>
    </location>
</feature>
<evidence type="ECO:0000256" key="6">
    <source>
        <dbReference type="ARBA" id="ARBA00022669"/>
    </source>
</evidence>
<dbReference type="PANTHER" id="PTHR11177">
    <property type="entry name" value="CHITINASE"/>
    <property type="match status" value="1"/>
</dbReference>
<dbReference type="InterPro" id="IPR001223">
    <property type="entry name" value="Glyco_hydro18_cat"/>
</dbReference>
<dbReference type="InterPro" id="IPR017853">
    <property type="entry name" value="GH"/>
</dbReference>
<dbReference type="PROSITE" id="PS51910">
    <property type="entry name" value="GH18_2"/>
    <property type="match status" value="1"/>
</dbReference>
<dbReference type="Gene3D" id="3.20.20.80">
    <property type="entry name" value="Glycosidases"/>
    <property type="match status" value="1"/>
</dbReference>
<dbReference type="PROSITE" id="PS00026">
    <property type="entry name" value="CHIT_BIND_I_1"/>
    <property type="match status" value="1"/>
</dbReference>
<evidence type="ECO:0000256" key="2">
    <source>
        <dbReference type="ARBA" id="ARBA00004613"/>
    </source>
</evidence>
<dbReference type="Proteomes" id="UP001430848">
    <property type="component" value="Unassembled WGS sequence"/>
</dbReference>
<reference evidence="17 18" key="1">
    <citation type="submission" date="2024-02" db="EMBL/GenBank/DDBJ databases">
        <title>De novo assembly and annotation of 12 fungi associated with fruit tree decline syndrome in Ontario, Canada.</title>
        <authorList>
            <person name="Sulman M."/>
            <person name="Ellouze W."/>
            <person name="Ilyukhin E."/>
        </authorList>
    </citation>
    <scope>NUCLEOTIDE SEQUENCE [LARGE SCALE GENOMIC DNA]</scope>
    <source>
        <strain evidence="17 18">M169</strain>
    </source>
</reference>
<evidence type="ECO:0000313" key="18">
    <source>
        <dbReference type="Proteomes" id="UP001430848"/>
    </source>
</evidence>
<comment type="subcellular location">
    <subcellularLocation>
        <location evidence="2">Secreted</location>
    </subcellularLocation>
</comment>
<dbReference type="InterPro" id="IPR001579">
    <property type="entry name" value="Glyco_hydro_18_chit_AS"/>
</dbReference>
<comment type="caution">
    <text evidence="17">The sequence shown here is derived from an EMBL/GenBank/DDBJ whole genome shotgun (WGS) entry which is preliminary data.</text>
</comment>
<dbReference type="InterPro" id="IPR018371">
    <property type="entry name" value="Chitin-binding_1_CS"/>
</dbReference>
<evidence type="ECO:0000256" key="10">
    <source>
        <dbReference type="ARBA" id="ARBA00023295"/>
    </source>
</evidence>
<evidence type="ECO:0000256" key="5">
    <source>
        <dbReference type="ARBA" id="ARBA00022525"/>
    </source>
</evidence>
<name>A0ABR1PID4_DIAER</name>
<evidence type="ECO:0000256" key="9">
    <source>
        <dbReference type="ARBA" id="ARBA00023277"/>
    </source>
</evidence>
<evidence type="ECO:0000256" key="14">
    <source>
        <dbReference type="SAM" id="SignalP"/>
    </source>
</evidence>
<keyword evidence="12" id="KW-1015">Disulfide bond</keyword>
<gene>
    <name evidence="17" type="ORF">SLS63_002678</name>
</gene>
<feature type="signal peptide" evidence="14">
    <location>
        <begin position="1"/>
        <end position="18"/>
    </location>
</feature>
<proteinExistence type="inferred from homology"/>
<dbReference type="SUPFAM" id="SSF51445">
    <property type="entry name" value="(Trans)glycosidases"/>
    <property type="match status" value="1"/>
</dbReference>
<organism evidence="17 18">
    <name type="scientific">Diaporthe eres</name>
    <name type="common">Phomopsis oblonga</name>
    <dbReference type="NCBI Taxonomy" id="83184"/>
    <lineage>
        <taxon>Eukaryota</taxon>
        <taxon>Fungi</taxon>
        <taxon>Dikarya</taxon>
        <taxon>Ascomycota</taxon>
        <taxon>Pezizomycotina</taxon>
        <taxon>Sordariomycetes</taxon>
        <taxon>Sordariomycetidae</taxon>
        <taxon>Diaporthales</taxon>
        <taxon>Diaporthaceae</taxon>
        <taxon>Diaporthe</taxon>
        <taxon>Diaporthe eres species complex</taxon>
    </lineage>
</organism>
<evidence type="ECO:0000256" key="7">
    <source>
        <dbReference type="ARBA" id="ARBA00022801"/>
    </source>
</evidence>
<feature type="domain" description="Chitin-binding type-1" evidence="15">
    <location>
        <begin position="28"/>
        <end position="98"/>
    </location>
</feature>
<dbReference type="EC" id="3.2.1.14" evidence="4"/>
<keyword evidence="18" id="KW-1185">Reference proteome</keyword>
<evidence type="ECO:0000256" key="13">
    <source>
        <dbReference type="RuleBase" id="RU000489"/>
    </source>
</evidence>
<dbReference type="EMBL" id="JAKNSF020000007">
    <property type="protein sequence ID" value="KAK7737549.1"/>
    <property type="molecule type" value="Genomic_DNA"/>
</dbReference>
<accession>A0ABR1PID4</accession>
<comment type="similarity">
    <text evidence="3">Belongs to the glycosyl hydrolase 18 family. Chitinase class V subfamily.</text>
</comment>
<dbReference type="PROSITE" id="PS50941">
    <property type="entry name" value="CHIT_BIND_I_2"/>
    <property type="match status" value="1"/>
</dbReference>
<feature type="chain" id="PRO_5047089325" description="chitinase" evidence="14">
    <location>
        <begin position="19"/>
        <end position="1237"/>
    </location>
</feature>
<keyword evidence="11" id="KW-0624">Polysaccharide degradation</keyword>
<dbReference type="InterPro" id="IPR029070">
    <property type="entry name" value="Chitinase_insertion_sf"/>
</dbReference>
<dbReference type="SUPFAM" id="SSF57016">
    <property type="entry name" value="Plant lectins/antimicrobial peptides"/>
    <property type="match status" value="1"/>
</dbReference>
<comment type="caution">
    <text evidence="12">Lacks conserved residue(s) required for the propagation of feature annotation.</text>
</comment>